<keyword evidence="3" id="KW-0804">Transcription</keyword>
<dbReference type="InterPro" id="IPR012318">
    <property type="entry name" value="HTH_CRP"/>
</dbReference>
<evidence type="ECO:0000256" key="3">
    <source>
        <dbReference type="ARBA" id="ARBA00023163"/>
    </source>
</evidence>
<evidence type="ECO:0000259" key="4">
    <source>
        <dbReference type="PROSITE" id="PS51063"/>
    </source>
</evidence>
<comment type="caution">
    <text evidence="5">The sequence shown here is derived from an EMBL/GenBank/DDBJ whole genome shotgun (WGS) entry which is preliminary data.</text>
</comment>
<dbReference type="PROSITE" id="PS51063">
    <property type="entry name" value="HTH_CRP_2"/>
    <property type="match status" value="1"/>
</dbReference>
<name>A0A1J5SRF1_9ZZZZ</name>
<dbReference type="CDD" id="cd00038">
    <property type="entry name" value="CAP_ED"/>
    <property type="match status" value="1"/>
</dbReference>
<dbReference type="GO" id="GO:0005829">
    <property type="term" value="C:cytosol"/>
    <property type="evidence" value="ECO:0007669"/>
    <property type="project" value="TreeGrafter"/>
</dbReference>
<dbReference type="SUPFAM" id="SSF46785">
    <property type="entry name" value="Winged helix' DNA-binding domain"/>
    <property type="match status" value="1"/>
</dbReference>
<dbReference type="PANTHER" id="PTHR24567">
    <property type="entry name" value="CRP FAMILY TRANSCRIPTIONAL REGULATORY PROTEIN"/>
    <property type="match status" value="1"/>
</dbReference>
<accession>A0A1J5SRF1</accession>
<dbReference type="SMART" id="SM00419">
    <property type="entry name" value="HTH_CRP"/>
    <property type="match status" value="1"/>
</dbReference>
<organism evidence="5">
    <name type="scientific">mine drainage metagenome</name>
    <dbReference type="NCBI Taxonomy" id="410659"/>
    <lineage>
        <taxon>unclassified sequences</taxon>
        <taxon>metagenomes</taxon>
        <taxon>ecological metagenomes</taxon>
    </lineage>
</organism>
<proteinExistence type="predicted"/>
<gene>
    <name evidence="5" type="primary">crp_3</name>
    <name evidence="5" type="ORF">GALL_72550</name>
</gene>
<dbReference type="EMBL" id="MLJW01000021">
    <property type="protein sequence ID" value="OIR11081.1"/>
    <property type="molecule type" value="Genomic_DNA"/>
</dbReference>
<dbReference type="InterPro" id="IPR050397">
    <property type="entry name" value="Env_Response_Regulators"/>
</dbReference>
<evidence type="ECO:0000313" key="5">
    <source>
        <dbReference type="EMBL" id="OIR11081.1"/>
    </source>
</evidence>
<dbReference type="SUPFAM" id="SSF51206">
    <property type="entry name" value="cAMP-binding domain-like"/>
    <property type="match status" value="1"/>
</dbReference>
<dbReference type="GO" id="GO:0003677">
    <property type="term" value="F:DNA binding"/>
    <property type="evidence" value="ECO:0007669"/>
    <property type="project" value="UniProtKB-KW"/>
</dbReference>
<dbReference type="InterPro" id="IPR036388">
    <property type="entry name" value="WH-like_DNA-bd_sf"/>
</dbReference>
<dbReference type="PANTHER" id="PTHR24567:SF74">
    <property type="entry name" value="HTH-TYPE TRANSCRIPTIONAL REGULATOR ARCR"/>
    <property type="match status" value="1"/>
</dbReference>
<keyword evidence="5" id="KW-0675">Receptor</keyword>
<keyword evidence="1" id="KW-0805">Transcription regulation</keyword>
<feature type="domain" description="HTH crp-type" evidence="4">
    <location>
        <begin position="152"/>
        <end position="213"/>
    </location>
</feature>
<dbReference type="AlphaFoldDB" id="A0A1J5SRF1"/>
<evidence type="ECO:0000256" key="2">
    <source>
        <dbReference type="ARBA" id="ARBA00023125"/>
    </source>
</evidence>
<reference evidence="5" key="1">
    <citation type="submission" date="2016-10" db="EMBL/GenBank/DDBJ databases">
        <title>Sequence of Gallionella enrichment culture.</title>
        <authorList>
            <person name="Poehlein A."/>
            <person name="Muehling M."/>
            <person name="Daniel R."/>
        </authorList>
    </citation>
    <scope>NUCLEOTIDE SEQUENCE</scope>
</reference>
<protein>
    <submittedName>
        <fullName evidence="5">cAMP receptor protein</fullName>
    </submittedName>
</protein>
<sequence length="221" mass="24331">MIPGDLRARLLLHYPALAELPAAELDGFLEKAMVMPLPAGTVVFDENQPCQGFPMLLAGSIRVIKAAPNGRELQLYRVVPGESCILTSSCLLGHTAYQARGIAEQSLEMVLLPAPSFHALLGKHKAFRDYVFHLFSDRLTDLMQLVSAVAFQKLDQRLAALLVSQPSPLHTTHQALADELGSAREIVSRLLKGFSEQGWVKLAREQIEVTDETALKRFASF</sequence>
<evidence type="ECO:0000256" key="1">
    <source>
        <dbReference type="ARBA" id="ARBA00023015"/>
    </source>
</evidence>
<dbReference type="Pfam" id="PF00027">
    <property type="entry name" value="cNMP_binding"/>
    <property type="match status" value="1"/>
</dbReference>
<keyword evidence="2" id="KW-0238">DNA-binding</keyword>
<dbReference type="Gene3D" id="2.60.120.10">
    <property type="entry name" value="Jelly Rolls"/>
    <property type="match status" value="1"/>
</dbReference>
<dbReference type="GO" id="GO:0003700">
    <property type="term" value="F:DNA-binding transcription factor activity"/>
    <property type="evidence" value="ECO:0007669"/>
    <property type="project" value="TreeGrafter"/>
</dbReference>
<dbReference type="Gene3D" id="1.10.10.10">
    <property type="entry name" value="Winged helix-like DNA-binding domain superfamily/Winged helix DNA-binding domain"/>
    <property type="match status" value="1"/>
</dbReference>
<dbReference type="InterPro" id="IPR014710">
    <property type="entry name" value="RmlC-like_jellyroll"/>
</dbReference>
<dbReference type="InterPro" id="IPR000595">
    <property type="entry name" value="cNMP-bd_dom"/>
</dbReference>
<dbReference type="Pfam" id="PF13545">
    <property type="entry name" value="HTH_Crp_2"/>
    <property type="match status" value="1"/>
</dbReference>
<dbReference type="InterPro" id="IPR036390">
    <property type="entry name" value="WH_DNA-bd_sf"/>
</dbReference>
<dbReference type="InterPro" id="IPR018490">
    <property type="entry name" value="cNMP-bd_dom_sf"/>
</dbReference>